<evidence type="ECO:0000313" key="3">
    <source>
        <dbReference type="Proteomes" id="UP000242243"/>
    </source>
</evidence>
<gene>
    <name evidence="1" type="ORF">HHA03_06290</name>
    <name evidence="2" type="ORF">SAMN05421839_10740</name>
</gene>
<name>A0A1I5N1D7_9BACI</name>
<sequence>MPDNPKIQQLKQQLEAFVQQLDELEPSETSLEDIDRLIEMIESMEKKLK</sequence>
<dbReference type="EMBL" id="FOXC01000007">
    <property type="protein sequence ID" value="SFP15507.1"/>
    <property type="molecule type" value="Genomic_DNA"/>
</dbReference>
<dbReference type="RefSeq" id="WP_186819678.1">
    <property type="nucleotide sequence ID" value="NZ_BJWI01000005.1"/>
</dbReference>
<dbReference type="Proteomes" id="UP000242243">
    <property type="component" value="Unassembled WGS sequence"/>
</dbReference>
<reference evidence="1 4" key="2">
    <citation type="submission" date="2019-07" db="EMBL/GenBank/DDBJ databases">
        <title>Whole genome shotgun sequence of Halolactibacillus halophilus NBRC 100868.</title>
        <authorList>
            <person name="Hosoyama A."/>
            <person name="Uohara A."/>
            <person name="Ohji S."/>
            <person name="Ichikawa N."/>
        </authorList>
    </citation>
    <scope>NUCLEOTIDE SEQUENCE [LARGE SCALE GENOMIC DNA]</scope>
    <source>
        <strain evidence="1 4">NBRC 100868</strain>
    </source>
</reference>
<accession>A0A1I5N1D7</accession>
<organism evidence="2 3">
    <name type="scientific">Halolactibacillus halophilus</name>
    <dbReference type="NCBI Taxonomy" id="306540"/>
    <lineage>
        <taxon>Bacteria</taxon>
        <taxon>Bacillati</taxon>
        <taxon>Bacillota</taxon>
        <taxon>Bacilli</taxon>
        <taxon>Bacillales</taxon>
        <taxon>Bacillaceae</taxon>
        <taxon>Halolactibacillus</taxon>
    </lineage>
</organism>
<dbReference type="EMBL" id="BJWI01000005">
    <property type="protein sequence ID" value="GEM01097.1"/>
    <property type="molecule type" value="Genomic_DNA"/>
</dbReference>
<dbReference type="NCBIfam" id="NF040878">
    <property type="entry name" value="SE1561_fam"/>
    <property type="match status" value="1"/>
</dbReference>
<dbReference type="Proteomes" id="UP000321547">
    <property type="component" value="Unassembled WGS sequence"/>
</dbReference>
<dbReference type="InterPro" id="IPR047670">
    <property type="entry name" value="YfjT-like"/>
</dbReference>
<reference evidence="2 3" key="1">
    <citation type="submission" date="2016-10" db="EMBL/GenBank/DDBJ databases">
        <authorList>
            <person name="de Groot N.N."/>
        </authorList>
    </citation>
    <scope>NUCLEOTIDE SEQUENCE [LARGE SCALE GENOMIC DNA]</scope>
    <source>
        <strain evidence="2 3">DSM 17073</strain>
    </source>
</reference>
<evidence type="ECO:0000313" key="1">
    <source>
        <dbReference type="EMBL" id="GEM01097.1"/>
    </source>
</evidence>
<keyword evidence="4" id="KW-1185">Reference proteome</keyword>
<evidence type="ECO:0000313" key="2">
    <source>
        <dbReference type="EMBL" id="SFP15507.1"/>
    </source>
</evidence>
<dbReference type="AlphaFoldDB" id="A0A1I5N1D7"/>
<protein>
    <submittedName>
        <fullName evidence="2">Uncharacterized protein</fullName>
    </submittedName>
</protein>
<evidence type="ECO:0000313" key="4">
    <source>
        <dbReference type="Proteomes" id="UP000321547"/>
    </source>
</evidence>
<proteinExistence type="predicted"/>